<evidence type="ECO:0000256" key="3">
    <source>
        <dbReference type="ARBA" id="ARBA00022703"/>
    </source>
</evidence>
<evidence type="ECO:0000256" key="6">
    <source>
        <dbReference type="SAM" id="Phobius"/>
    </source>
</evidence>
<dbReference type="GeneTree" id="ENSGT00530000064453"/>
<dbReference type="Pfam" id="PF12201">
    <property type="entry name" value="bcl-2I13"/>
    <property type="match status" value="1"/>
</dbReference>
<reference evidence="7" key="2">
    <citation type="submission" date="2025-08" db="UniProtKB">
        <authorList>
            <consortium name="Ensembl"/>
        </authorList>
    </citation>
    <scope>IDENTIFICATION</scope>
</reference>
<evidence type="ECO:0000256" key="4">
    <source>
        <dbReference type="ARBA" id="ARBA00023128"/>
    </source>
</evidence>
<evidence type="ECO:0000313" key="8">
    <source>
        <dbReference type="Proteomes" id="UP000694394"/>
    </source>
</evidence>
<keyword evidence="6" id="KW-1133">Transmembrane helix</keyword>
<dbReference type="GO" id="GO:0042981">
    <property type="term" value="P:regulation of apoptotic process"/>
    <property type="evidence" value="ECO:0007669"/>
    <property type="project" value="InterPro"/>
</dbReference>
<comment type="subcellular location">
    <subcellularLocation>
        <location evidence="2">Membrane</location>
    </subcellularLocation>
    <subcellularLocation>
        <location evidence="1">Mitochondrion</location>
    </subcellularLocation>
</comment>
<proteinExistence type="predicted"/>
<sequence>MSEVRPSPTDLFMDAFPFEHLLDPLILEVLSIMEDEQDPSPSGCLEDSEQVALRLAFIGDEMDLRLRSPRLARLPGMTMHSLGLALSYDQRVGWGVLGSLSDGFATLRGNVARFWRSLSPRPWVCPGGPEQVLLLLLVLLLGGGLHLLLK</sequence>
<dbReference type="InterPro" id="IPR020728">
    <property type="entry name" value="Bcl2_BH3_motif_CS"/>
</dbReference>
<dbReference type="PANTHER" id="PTHR15018">
    <property type="entry name" value="BCL-2-INTERACTING KILLER"/>
    <property type="match status" value="1"/>
</dbReference>
<evidence type="ECO:0000256" key="5">
    <source>
        <dbReference type="ARBA" id="ARBA00023136"/>
    </source>
</evidence>
<dbReference type="PANTHER" id="PTHR15018:SF1">
    <property type="entry name" value="BCL-2-INTERACTING KILLER"/>
    <property type="match status" value="1"/>
</dbReference>
<dbReference type="InterPro" id="IPR024579">
    <property type="entry name" value="Bcl2-int_killer"/>
</dbReference>
<keyword evidence="6" id="KW-0812">Transmembrane</keyword>
<reference evidence="7" key="1">
    <citation type="submission" date="2016-12" db="EMBL/GenBank/DDBJ databases">
        <title>Mouse lemur reference genome and diversity panel.</title>
        <authorList>
            <person name="Harris R."/>
            <person name="Larsen P."/>
            <person name="Liu Y."/>
            <person name="Hughes D.S."/>
            <person name="Murali S."/>
            <person name="Raveendran M."/>
            <person name="Korchina V."/>
            <person name="Wang M."/>
            <person name="Jhangiani S."/>
            <person name="Bandaranaike D."/>
            <person name="Bellair M."/>
            <person name="Blankenburg K."/>
            <person name="Chao H."/>
            <person name="Dahdouli M."/>
            <person name="Dinh H."/>
            <person name="Doddapaneni H."/>
            <person name="English A."/>
            <person name="Firestine M."/>
            <person name="Gnanaolivu R."/>
            <person name="Gross S."/>
            <person name="Hernandez B."/>
            <person name="Javaid M."/>
            <person name="Jayaseelan J."/>
            <person name="Jones J."/>
            <person name="Khan Z."/>
            <person name="Kovar C."/>
            <person name="Kurapati P."/>
            <person name="Le B."/>
            <person name="Lee S."/>
            <person name="Li M."/>
            <person name="Mathew T."/>
            <person name="Narasimhan A."/>
            <person name="Ngo D."/>
            <person name="Nguyen L."/>
            <person name="Okwuonu G."/>
            <person name="Ongeri F."/>
            <person name="Osuji N."/>
            <person name="Pu L.-L."/>
            <person name="Puazo M."/>
            <person name="Quiroz J."/>
            <person name="Raj R."/>
            <person name="Rajbhandari K."/>
            <person name="Reid J.G."/>
            <person name="Santibanez J."/>
            <person name="Sexton D."/>
            <person name="Skinner E."/>
            <person name="Vee V."/>
            <person name="Weissenberger G."/>
            <person name="Wu Y."/>
            <person name="Xin Y."/>
            <person name="Han Y."/>
            <person name="Campbell C."/>
            <person name="Brown A."/>
            <person name="Sullivan B."/>
            <person name="Shelton J."/>
            <person name="Brown S."/>
            <person name="Dudchenko O."/>
            <person name="Machol I."/>
            <person name="Durand N."/>
            <person name="Shamim M."/>
            <person name="Lieberman A."/>
            <person name="Muzny D.M."/>
            <person name="Richards S."/>
            <person name="Yoder A."/>
            <person name="Worley K.C."/>
            <person name="Rogers J."/>
            <person name="Gibbs R.A."/>
        </authorList>
    </citation>
    <scope>NUCLEOTIDE SEQUENCE [LARGE SCALE GENOMIC DNA]</scope>
</reference>
<accession>A0A8C5YCP8</accession>
<dbReference type="PROSITE" id="PS01259">
    <property type="entry name" value="BH3"/>
    <property type="match status" value="1"/>
</dbReference>
<dbReference type="EMBL" id="ABDC03008948">
    <property type="status" value="NOT_ANNOTATED_CDS"/>
    <property type="molecule type" value="Genomic_DNA"/>
</dbReference>
<keyword evidence="8" id="KW-1185">Reference proteome</keyword>
<name>A0A8C5YCP8_MICMU</name>
<dbReference type="Proteomes" id="UP000694394">
    <property type="component" value="Chromosome 7"/>
</dbReference>
<keyword evidence="3" id="KW-0053">Apoptosis</keyword>
<dbReference type="GO" id="GO:0016020">
    <property type="term" value="C:membrane"/>
    <property type="evidence" value="ECO:0007669"/>
    <property type="project" value="UniProtKB-SubCell"/>
</dbReference>
<dbReference type="AlphaFoldDB" id="A0A8C5YCP8"/>
<keyword evidence="5 6" id="KW-0472">Membrane</keyword>
<gene>
    <name evidence="7" type="primary">BIK</name>
</gene>
<evidence type="ECO:0000313" key="7">
    <source>
        <dbReference type="Ensembl" id="ENSMICP00000049436.1"/>
    </source>
</evidence>
<dbReference type="GO" id="GO:0008584">
    <property type="term" value="P:male gonad development"/>
    <property type="evidence" value="ECO:0007669"/>
    <property type="project" value="TreeGrafter"/>
</dbReference>
<evidence type="ECO:0000256" key="1">
    <source>
        <dbReference type="ARBA" id="ARBA00004173"/>
    </source>
</evidence>
<keyword evidence="4" id="KW-0496">Mitochondrion</keyword>
<dbReference type="Ensembl" id="ENSMICT00000061228.1">
    <property type="protein sequence ID" value="ENSMICP00000049436.1"/>
    <property type="gene ID" value="ENSMICG00000043006.1"/>
</dbReference>
<evidence type="ECO:0000256" key="2">
    <source>
        <dbReference type="ARBA" id="ARBA00004370"/>
    </source>
</evidence>
<protein>
    <submittedName>
        <fullName evidence="7">BCL2 interacting killer</fullName>
    </submittedName>
</protein>
<feature type="transmembrane region" description="Helical" evidence="6">
    <location>
        <begin position="132"/>
        <end position="149"/>
    </location>
</feature>
<dbReference type="GO" id="GO:0008637">
    <property type="term" value="P:apoptotic mitochondrial changes"/>
    <property type="evidence" value="ECO:0007669"/>
    <property type="project" value="TreeGrafter"/>
</dbReference>
<organism evidence="7 8">
    <name type="scientific">Microcebus murinus</name>
    <name type="common">Gray mouse lemur</name>
    <name type="synonym">Lemur murinus</name>
    <dbReference type="NCBI Taxonomy" id="30608"/>
    <lineage>
        <taxon>Eukaryota</taxon>
        <taxon>Metazoa</taxon>
        <taxon>Chordata</taxon>
        <taxon>Craniata</taxon>
        <taxon>Vertebrata</taxon>
        <taxon>Euteleostomi</taxon>
        <taxon>Mammalia</taxon>
        <taxon>Eutheria</taxon>
        <taxon>Euarchontoglires</taxon>
        <taxon>Primates</taxon>
        <taxon>Strepsirrhini</taxon>
        <taxon>Lemuriformes</taxon>
        <taxon>Cheirogaleidae</taxon>
        <taxon>Microcebus</taxon>
    </lineage>
</organism>
<dbReference type="GO" id="GO:0005739">
    <property type="term" value="C:mitochondrion"/>
    <property type="evidence" value="ECO:0007669"/>
    <property type="project" value="UniProtKB-SubCell"/>
</dbReference>
<dbReference type="OMA" id="ECMEGSD"/>
<reference evidence="7" key="3">
    <citation type="submission" date="2025-09" db="UniProtKB">
        <authorList>
            <consortium name="Ensembl"/>
        </authorList>
    </citation>
    <scope>IDENTIFICATION</scope>
</reference>